<feature type="transmembrane region" description="Helical" evidence="1">
    <location>
        <begin position="128"/>
        <end position="154"/>
    </location>
</feature>
<dbReference type="Gene3D" id="6.20.350.10">
    <property type="match status" value="1"/>
</dbReference>
<dbReference type="EMBL" id="FQVD01000031">
    <property type="protein sequence ID" value="SHF71620.1"/>
    <property type="molecule type" value="Genomic_DNA"/>
</dbReference>
<accession>A0A1M5DXG8</accession>
<sequence>MLENVISGCVEEASKIVEADVENNGLLTNLLHDGYYSLGMFITLLAILAVIFSFKTSRRFVINHLKYIALAIFLLGVILYGIGYNEENSGSEWNFIALGFRSVLSSLEMFISHSDLIEVDEVWHHCPIYMSAFSLVHFLAVLVSAIFIVQLLGFRLISWIRMIILWVRTIFGKKLNLYIFGGFNDISFTLARDIIEVERAKREKLKKEKHNKVEDYKIIFVALPSEESGSHQRFTFSHFFSGSSHGKSKLDKCEDLNALVVYSNKNLSVDDVITEEISKEWTFFKRVGLKVLGRLLKRANSAKIFFLSDNEDDNIKSALIMRLAASKGDASLQNKPINIYCHARRDNQNVILENMALDGNETLNITVRIIDSSYLSVLSLKMNPTYHPVNFVKKDTSRAVVQSSFTALIVGFGETGQDTLKFLYEFGALVGEDGQKSAFKCYAIDQNMDALRGEFYMKAPALVGNNEVELIQCSNHAPQFWDKLREIINQLNYVVIAIGDDQKSISFAINLYEFACRYRENNLEHFKIFVRSSYHSEKNIQLKDIANYYNQSNRESLGEIIIFGATKEVFTYDMVVNDRVKKDAMGFLNVYENKPVADMESPEYSKLWNNRHNVNTTIEKYRSKDNPRAKPTIRHFVIQDIRRQEFQDMANAYHVATKLQLAGMYDAGLDELNRICECFSSAKVTDTGVEYPNASQQMNEMMKNLAKCEHLRWNASHEMMGYTRNEDTTSAYIIAQKHHCLVAWEEMDSLNLGNYKEYDYKVVETSFRLRKDKL</sequence>
<name>A0A1M5DXG8_9BACE</name>
<keyword evidence="1" id="KW-1133">Transmembrane helix</keyword>
<feature type="transmembrane region" description="Helical" evidence="1">
    <location>
        <begin position="65"/>
        <end position="83"/>
    </location>
</feature>
<organism evidence="2 3">
    <name type="scientific">Bacteroides faecichinchillae</name>
    <dbReference type="NCBI Taxonomy" id="871325"/>
    <lineage>
        <taxon>Bacteria</taxon>
        <taxon>Pseudomonadati</taxon>
        <taxon>Bacteroidota</taxon>
        <taxon>Bacteroidia</taxon>
        <taxon>Bacteroidales</taxon>
        <taxon>Bacteroidaceae</taxon>
        <taxon>Bacteroides</taxon>
    </lineage>
</organism>
<gene>
    <name evidence="2" type="ORF">SAMN05444349_13126</name>
</gene>
<evidence type="ECO:0000313" key="3">
    <source>
        <dbReference type="Proteomes" id="UP000184436"/>
    </source>
</evidence>
<evidence type="ECO:0000313" key="2">
    <source>
        <dbReference type="EMBL" id="SHF71620.1"/>
    </source>
</evidence>
<dbReference type="OrthoDB" id="1027683at2"/>
<keyword evidence="1" id="KW-0472">Membrane</keyword>
<proteinExistence type="predicted"/>
<keyword evidence="1" id="KW-0812">Transmembrane</keyword>
<feature type="transmembrane region" description="Helical" evidence="1">
    <location>
        <begin position="34"/>
        <end position="53"/>
    </location>
</feature>
<dbReference type="RefSeq" id="WP_073350223.1">
    <property type="nucleotide sequence ID" value="NZ_FQVD01000031.1"/>
</dbReference>
<reference evidence="2 3" key="1">
    <citation type="submission" date="2016-11" db="EMBL/GenBank/DDBJ databases">
        <authorList>
            <person name="Jaros S."/>
            <person name="Januszkiewicz K."/>
            <person name="Wedrychowicz H."/>
        </authorList>
    </citation>
    <scope>NUCLEOTIDE SEQUENCE [LARGE SCALE GENOMIC DNA]</scope>
    <source>
        <strain evidence="2 3">DSM 26883</strain>
    </source>
</reference>
<evidence type="ECO:0000256" key="1">
    <source>
        <dbReference type="SAM" id="Phobius"/>
    </source>
</evidence>
<dbReference type="AlphaFoldDB" id="A0A1M5DXG8"/>
<protein>
    <submittedName>
        <fullName evidence="2">Uncharacterized protein</fullName>
    </submittedName>
</protein>
<dbReference type="Proteomes" id="UP000184436">
    <property type="component" value="Unassembled WGS sequence"/>
</dbReference>
<keyword evidence="3" id="KW-1185">Reference proteome</keyword>